<evidence type="ECO:0000256" key="3">
    <source>
        <dbReference type="ARBA" id="ARBA00022525"/>
    </source>
</evidence>
<reference evidence="11" key="2">
    <citation type="submission" date="2025-09" db="UniProtKB">
        <authorList>
            <consortium name="Ensembl"/>
        </authorList>
    </citation>
    <scope>IDENTIFICATION</scope>
</reference>
<dbReference type="GO" id="GO:0005576">
    <property type="term" value="C:extracellular region"/>
    <property type="evidence" value="ECO:0007669"/>
    <property type="project" value="UniProtKB-SubCell"/>
</dbReference>
<keyword evidence="5" id="KW-0372">Hormone</keyword>
<dbReference type="Ensembl" id="ENSOSIT00000039571.1">
    <property type="protein sequence ID" value="ENSOSIP00000037540.1"/>
    <property type="gene ID" value="ENSOSIG00000018606.1"/>
</dbReference>
<keyword evidence="4" id="KW-0165">Cleavage on pair of basic residues</keyword>
<dbReference type="PANTHER" id="PTHR15035">
    <property type="entry name" value="CORTICOLIBERIN/UROCORTIN"/>
    <property type="match status" value="1"/>
</dbReference>
<feature type="region of interest" description="Disordered" evidence="8">
    <location>
        <begin position="48"/>
        <end position="108"/>
    </location>
</feature>
<evidence type="ECO:0000256" key="5">
    <source>
        <dbReference type="ARBA" id="ARBA00022702"/>
    </source>
</evidence>
<organism evidence="11 12">
    <name type="scientific">Oryzias sinensis</name>
    <name type="common">Chinese medaka</name>
    <dbReference type="NCBI Taxonomy" id="183150"/>
    <lineage>
        <taxon>Eukaryota</taxon>
        <taxon>Metazoa</taxon>
        <taxon>Chordata</taxon>
        <taxon>Craniata</taxon>
        <taxon>Vertebrata</taxon>
        <taxon>Euteleostomi</taxon>
        <taxon>Actinopterygii</taxon>
        <taxon>Neopterygii</taxon>
        <taxon>Teleostei</taxon>
        <taxon>Neoteleostei</taxon>
        <taxon>Acanthomorphata</taxon>
        <taxon>Ovalentaria</taxon>
        <taxon>Atherinomorphae</taxon>
        <taxon>Beloniformes</taxon>
        <taxon>Adrianichthyidae</taxon>
        <taxon>Oryziinae</taxon>
        <taxon>Oryzias</taxon>
    </lineage>
</organism>
<evidence type="ECO:0000313" key="11">
    <source>
        <dbReference type="Ensembl" id="ENSOSIP00000037540.1"/>
    </source>
</evidence>
<dbReference type="PANTHER" id="PTHR15035:SF9">
    <property type="entry name" value="CORTICOLIBERIN"/>
    <property type="match status" value="1"/>
</dbReference>
<dbReference type="Proteomes" id="UP000694383">
    <property type="component" value="Unplaced"/>
</dbReference>
<dbReference type="Gene3D" id="6.10.250.1920">
    <property type="match status" value="1"/>
</dbReference>
<evidence type="ECO:0000256" key="4">
    <source>
        <dbReference type="ARBA" id="ARBA00022685"/>
    </source>
</evidence>
<protein>
    <submittedName>
        <fullName evidence="11">Corticotropin releasing hormone a</fullName>
    </submittedName>
</protein>
<dbReference type="GeneTree" id="ENSGT00940000154473"/>
<dbReference type="PRINTS" id="PR01612">
    <property type="entry name" value="CRFFAMILY"/>
</dbReference>
<evidence type="ECO:0000256" key="6">
    <source>
        <dbReference type="ARBA" id="ARBA00022729"/>
    </source>
</evidence>
<dbReference type="InterPro" id="IPR018446">
    <property type="entry name" value="Corticotropin-releasing_fac_CS"/>
</dbReference>
<reference evidence="11" key="1">
    <citation type="submission" date="2025-08" db="UniProtKB">
        <authorList>
            <consortium name="Ensembl"/>
        </authorList>
    </citation>
    <scope>IDENTIFICATION</scope>
</reference>
<evidence type="ECO:0000256" key="8">
    <source>
        <dbReference type="SAM" id="MobiDB-lite"/>
    </source>
</evidence>
<dbReference type="GO" id="GO:0005179">
    <property type="term" value="F:hormone activity"/>
    <property type="evidence" value="ECO:0007669"/>
    <property type="project" value="UniProtKB-KW"/>
</dbReference>
<dbReference type="InterPro" id="IPR000187">
    <property type="entry name" value="CRF"/>
</dbReference>
<feature type="signal peptide" evidence="9">
    <location>
        <begin position="1"/>
        <end position="22"/>
    </location>
</feature>
<dbReference type="PROSITE" id="PS00511">
    <property type="entry name" value="CRF"/>
    <property type="match status" value="1"/>
</dbReference>
<feature type="chain" id="PRO_5034600262" evidence="9">
    <location>
        <begin position="23"/>
        <end position="145"/>
    </location>
</feature>
<keyword evidence="6 9" id="KW-0732">Signal</keyword>
<comment type="subcellular location">
    <subcellularLocation>
        <location evidence="1">Secreted</location>
    </subcellularLocation>
</comment>
<sequence length="145" mass="16228">MKVKVLLLAVLLGIVPSHTAEGRPSVDPLRRTNPLLLRLGEEFSFWLGGGGTAPDPSSPSSSSSSSTVNRALLQLSQHLLQTRAEQEEQQQLEEDGEEKEKRSEDPSISLDLTFHLLREVLEMARAEKMVQQADNNRRMMEFFGK</sequence>
<evidence type="ECO:0000256" key="7">
    <source>
        <dbReference type="ARBA" id="ARBA00022815"/>
    </source>
</evidence>
<evidence type="ECO:0000313" key="12">
    <source>
        <dbReference type="Proteomes" id="UP000694383"/>
    </source>
</evidence>
<evidence type="ECO:0000256" key="2">
    <source>
        <dbReference type="ARBA" id="ARBA00009287"/>
    </source>
</evidence>
<keyword evidence="3" id="KW-0964">Secreted</keyword>
<keyword evidence="7" id="KW-0027">Amidation</keyword>
<feature type="domain" description="Corticotropin-releasing factor" evidence="10">
    <location>
        <begin position="104"/>
        <end position="143"/>
    </location>
</feature>
<evidence type="ECO:0000256" key="1">
    <source>
        <dbReference type="ARBA" id="ARBA00004613"/>
    </source>
</evidence>
<dbReference type="SMART" id="SM00039">
    <property type="entry name" value="CRF"/>
    <property type="match status" value="1"/>
</dbReference>
<accession>A0A8C7Z2N3</accession>
<keyword evidence="12" id="KW-1185">Reference proteome</keyword>
<dbReference type="AlphaFoldDB" id="A0A8C7Z2N3"/>
<comment type="similarity">
    <text evidence="2">Belongs to the sauvagine/corticotropin-releasing factor/urotensin I family.</text>
</comment>
<name>A0A8C7Z2N3_9TELE</name>
<dbReference type="InterPro" id="IPR003620">
    <property type="entry name" value="Urocortin_CRF"/>
</dbReference>
<evidence type="ECO:0000259" key="10">
    <source>
        <dbReference type="SMART" id="SM00039"/>
    </source>
</evidence>
<feature type="compositionally biased region" description="Acidic residues" evidence="8">
    <location>
        <begin position="87"/>
        <end position="97"/>
    </location>
</feature>
<proteinExistence type="inferred from homology"/>
<dbReference type="Pfam" id="PF00473">
    <property type="entry name" value="CRF"/>
    <property type="match status" value="1"/>
</dbReference>
<evidence type="ECO:0000256" key="9">
    <source>
        <dbReference type="SAM" id="SignalP"/>
    </source>
</evidence>